<dbReference type="PROSITE" id="PS50865">
    <property type="entry name" value="ZF_MYND_2"/>
    <property type="match status" value="1"/>
</dbReference>
<reference evidence="7" key="1">
    <citation type="submission" date="2023-08" db="EMBL/GenBank/DDBJ databases">
        <title>Black Yeasts Isolated from many extreme environments.</title>
        <authorList>
            <person name="Coleine C."/>
            <person name="Stajich J.E."/>
            <person name="Selbmann L."/>
        </authorList>
    </citation>
    <scope>NUCLEOTIDE SEQUENCE</scope>
    <source>
        <strain evidence="7">CCFEE 5810</strain>
    </source>
</reference>
<dbReference type="GO" id="GO:0008270">
    <property type="term" value="F:zinc ion binding"/>
    <property type="evidence" value="ECO:0007669"/>
    <property type="project" value="UniProtKB-KW"/>
</dbReference>
<accession>A0AAN7W0K6</accession>
<evidence type="ECO:0000256" key="1">
    <source>
        <dbReference type="ARBA" id="ARBA00022723"/>
    </source>
</evidence>
<keyword evidence="3" id="KW-0862">Zinc</keyword>
<evidence type="ECO:0000313" key="7">
    <source>
        <dbReference type="EMBL" id="KAK5697351.1"/>
    </source>
</evidence>
<evidence type="ECO:0000256" key="4">
    <source>
        <dbReference type="PROSITE-ProRule" id="PRU00134"/>
    </source>
</evidence>
<feature type="domain" description="MYND-type" evidence="6">
    <location>
        <begin position="9"/>
        <end position="55"/>
    </location>
</feature>
<keyword evidence="1" id="KW-0479">Metal-binding</keyword>
<comment type="caution">
    <text evidence="7">The sequence shown here is derived from an EMBL/GenBank/DDBJ whole genome shotgun (WGS) entry which is preliminary data.</text>
</comment>
<dbReference type="AlphaFoldDB" id="A0AAN7W0K6"/>
<feature type="compositionally biased region" description="Basic and acidic residues" evidence="5">
    <location>
        <begin position="470"/>
        <end position="480"/>
    </location>
</feature>
<protein>
    <recommendedName>
        <fullName evidence="6">MYND-type domain-containing protein</fullName>
    </recommendedName>
</protein>
<evidence type="ECO:0000313" key="8">
    <source>
        <dbReference type="Proteomes" id="UP001310594"/>
    </source>
</evidence>
<gene>
    <name evidence="7" type="ORF">LTR97_007489</name>
</gene>
<evidence type="ECO:0000256" key="2">
    <source>
        <dbReference type="ARBA" id="ARBA00022771"/>
    </source>
</evidence>
<dbReference type="Pfam" id="PF01753">
    <property type="entry name" value="zf-MYND"/>
    <property type="match status" value="1"/>
</dbReference>
<proteinExistence type="predicted"/>
<feature type="region of interest" description="Disordered" evidence="5">
    <location>
        <begin position="466"/>
        <end position="488"/>
    </location>
</feature>
<keyword evidence="2 4" id="KW-0863">Zinc-finger</keyword>
<organism evidence="7 8">
    <name type="scientific">Elasticomyces elasticus</name>
    <dbReference type="NCBI Taxonomy" id="574655"/>
    <lineage>
        <taxon>Eukaryota</taxon>
        <taxon>Fungi</taxon>
        <taxon>Dikarya</taxon>
        <taxon>Ascomycota</taxon>
        <taxon>Pezizomycotina</taxon>
        <taxon>Dothideomycetes</taxon>
        <taxon>Dothideomycetidae</taxon>
        <taxon>Mycosphaerellales</taxon>
        <taxon>Teratosphaeriaceae</taxon>
        <taxon>Elasticomyces</taxon>
    </lineage>
</organism>
<dbReference type="InterPro" id="IPR002893">
    <property type="entry name" value="Znf_MYND"/>
</dbReference>
<dbReference type="SUPFAM" id="SSF144232">
    <property type="entry name" value="HIT/MYND zinc finger-like"/>
    <property type="match status" value="1"/>
</dbReference>
<dbReference type="EMBL" id="JAVRQU010000011">
    <property type="protein sequence ID" value="KAK5697351.1"/>
    <property type="molecule type" value="Genomic_DNA"/>
</dbReference>
<dbReference type="Gene3D" id="6.10.140.2220">
    <property type="match status" value="1"/>
</dbReference>
<sequence length="508" mass="56616">MATSVSHNCKVCNRDTSQHCARCREGLDANLKLAPTYYCGRKCQTTDWNDHKKFCKLANDRKVLKRVAIFLLNTFCAIRVVAFDVKIEKVEVKAGKIHVYEGRYEEEDILVDFPEKYLSDWSPFSGDDLRALWTWCACSDALFTMNKMVESALKGFAVRAIRLSRANRVPGVCSCVQEIRLAVDPSKNRIIMHGLRSQAELKHEVFCVTLRDGEQYALDLTGAQYGQYRPVMRWATCMRILDAKVAEISPLGTAVARREGVFRYLSETTAKGPIQDQSTRLALTLYSLADIFNISFFTKPRLESNPEVEELLMRLDGMSMEETGALAKLLRGNDDECLEEEANYLATNAVMDAKAFAKLIGSYGGIHRLPEGAAVRYFDIRDSVLKGRNLQAELRAGVQVYKTGVISREQDIQAALRAALDEESTQEKYLIEGEIATKEKGNAHNKFSGETALIALEKGMGDIQISGEAAPEKDGGEEATKQGNENAPIGSAEWMAAFQARGGEVHYV</sequence>
<evidence type="ECO:0000259" key="6">
    <source>
        <dbReference type="PROSITE" id="PS50865"/>
    </source>
</evidence>
<evidence type="ECO:0000256" key="3">
    <source>
        <dbReference type="ARBA" id="ARBA00022833"/>
    </source>
</evidence>
<evidence type="ECO:0000256" key="5">
    <source>
        <dbReference type="SAM" id="MobiDB-lite"/>
    </source>
</evidence>
<name>A0AAN7W0K6_9PEZI</name>
<dbReference type="Proteomes" id="UP001310594">
    <property type="component" value="Unassembled WGS sequence"/>
</dbReference>